<evidence type="ECO:0000313" key="2">
    <source>
        <dbReference type="Proteomes" id="UP001485226"/>
    </source>
</evidence>
<evidence type="ECO:0008006" key="3">
    <source>
        <dbReference type="Google" id="ProtNLM"/>
    </source>
</evidence>
<reference evidence="1 2" key="1">
    <citation type="submission" date="2024-04" db="EMBL/GenBank/DDBJ databases">
        <title>Flavobacterium sp. DGU38 16S ribosomal RNA gene Genome sequencing and assembly.</title>
        <authorList>
            <person name="Park S."/>
        </authorList>
    </citation>
    <scope>NUCLEOTIDE SEQUENCE [LARGE SCALE GENOMIC DNA]</scope>
    <source>
        <strain evidence="1 2">DGU38</strain>
    </source>
</reference>
<evidence type="ECO:0000313" key="1">
    <source>
        <dbReference type="EMBL" id="MEL1256227.1"/>
    </source>
</evidence>
<dbReference type="Proteomes" id="UP001485226">
    <property type="component" value="Unassembled WGS sequence"/>
</dbReference>
<dbReference type="PROSITE" id="PS51257">
    <property type="entry name" value="PROKAR_LIPOPROTEIN"/>
    <property type="match status" value="1"/>
</dbReference>
<accession>A0ABU9IVT4</accession>
<protein>
    <recommendedName>
        <fullName evidence="3">Lipoprotein</fullName>
    </recommendedName>
</protein>
<dbReference type="RefSeq" id="WP_341694939.1">
    <property type="nucleotide sequence ID" value="NZ_JBBYHS010000041.1"/>
</dbReference>
<comment type="caution">
    <text evidence="1">The sequence shown here is derived from an EMBL/GenBank/DDBJ whole genome shotgun (WGS) entry which is preliminary data.</text>
</comment>
<keyword evidence="2" id="KW-1185">Reference proteome</keyword>
<organism evidence="1 2">
    <name type="scientific">Flavobacterium calami</name>
    <dbReference type="NCBI Taxonomy" id="3139144"/>
    <lineage>
        <taxon>Bacteria</taxon>
        <taxon>Pseudomonadati</taxon>
        <taxon>Bacteroidota</taxon>
        <taxon>Flavobacteriia</taxon>
        <taxon>Flavobacteriales</taxon>
        <taxon>Flavobacteriaceae</taxon>
        <taxon>Flavobacterium</taxon>
    </lineage>
</organism>
<dbReference type="EMBL" id="JBBYHS010000041">
    <property type="protein sequence ID" value="MEL1256227.1"/>
    <property type="molecule type" value="Genomic_DNA"/>
</dbReference>
<proteinExistence type="predicted"/>
<name>A0ABU9IVT4_9FLAO</name>
<gene>
    <name evidence="1" type="ORF">AAEO57_20770</name>
</gene>
<sequence length="178" mass="20717">MKNKICLLLLIFTLISCNKSKKENQKTIEKNKTEITKSNKDSIIVPTFEIQLNLTQKAEKKLKDENESVIIDVEFIGEPNKRIIETKKFEIYDENGDLTIGSKRVELEKERTIKFENCKVSKSLLKLLKNKTYEVRINVFSGRKSSEDNLIDCDFLQENIELIKNKRITLNGKLIYGE</sequence>